<dbReference type="Proteomes" id="UP001153714">
    <property type="component" value="Chromosome 5"/>
</dbReference>
<name>A0A9N9RB31_9NEOP</name>
<dbReference type="GO" id="GO:0034272">
    <property type="term" value="C:phosphatidylinositol 3-kinase complex, class III, type II"/>
    <property type="evidence" value="ECO:0007669"/>
    <property type="project" value="TreeGrafter"/>
</dbReference>
<dbReference type="InterPro" id="IPR045162">
    <property type="entry name" value="Vps15-like"/>
</dbReference>
<dbReference type="GO" id="GO:0045324">
    <property type="term" value="P:late endosome to vacuole transport"/>
    <property type="evidence" value="ECO:0007669"/>
    <property type="project" value="InterPro"/>
</dbReference>
<keyword evidence="1" id="KW-0808">Transferase</keyword>
<dbReference type="GO" id="GO:0016236">
    <property type="term" value="P:macroautophagy"/>
    <property type="evidence" value="ECO:0007669"/>
    <property type="project" value="InterPro"/>
</dbReference>
<feature type="domain" description="Phosphatase 2A Regulatory Subunit A helical" evidence="3">
    <location>
        <begin position="146"/>
        <end position="488"/>
    </location>
</feature>
<organism evidence="4 5">
    <name type="scientific">Diatraea saccharalis</name>
    <name type="common">sugarcane borer</name>
    <dbReference type="NCBI Taxonomy" id="40085"/>
    <lineage>
        <taxon>Eukaryota</taxon>
        <taxon>Metazoa</taxon>
        <taxon>Ecdysozoa</taxon>
        <taxon>Arthropoda</taxon>
        <taxon>Hexapoda</taxon>
        <taxon>Insecta</taxon>
        <taxon>Pterygota</taxon>
        <taxon>Neoptera</taxon>
        <taxon>Endopterygota</taxon>
        <taxon>Lepidoptera</taxon>
        <taxon>Glossata</taxon>
        <taxon>Ditrysia</taxon>
        <taxon>Pyraloidea</taxon>
        <taxon>Crambidae</taxon>
        <taxon>Crambinae</taxon>
        <taxon>Diatraea</taxon>
    </lineage>
</organism>
<evidence type="ECO:0000256" key="2">
    <source>
        <dbReference type="ARBA" id="ARBA00022737"/>
    </source>
</evidence>
<evidence type="ECO:0000313" key="5">
    <source>
        <dbReference type="Proteomes" id="UP001153714"/>
    </source>
</evidence>
<dbReference type="InterPro" id="IPR016024">
    <property type="entry name" value="ARM-type_fold"/>
</dbReference>
<evidence type="ECO:0000256" key="1">
    <source>
        <dbReference type="ARBA" id="ARBA00022527"/>
    </source>
</evidence>
<reference evidence="4" key="1">
    <citation type="submission" date="2021-12" db="EMBL/GenBank/DDBJ databases">
        <authorList>
            <person name="King R."/>
        </authorList>
    </citation>
    <scope>NUCLEOTIDE SEQUENCE</scope>
</reference>
<dbReference type="OrthoDB" id="242910at2759"/>
<reference evidence="4" key="2">
    <citation type="submission" date="2022-10" db="EMBL/GenBank/DDBJ databases">
        <authorList>
            <consortium name="ENA_rothamsted_submissions"/>
            <consortium name="culmorum"/>
            <person name="King R."/>
        </authorList>
    </citation>
    <scope>NUCLEOTIDE SEQUENCE</scope>
</reference>
<dbReference type="SUPFAM" id="SSF48371">
    <property type="entry name" value="ARM repeat"/>
    <property type="match status" value="1"/>
</dbReference>
<keyword evidence="2" id="KW-0677">Repeat</keyword>
<keyword evidence="1" id="KW-0418">Kinase</keyword>
<dbReference type="FunFam" id="1.25.10.10:FF:000342">
    <property type="entry name" value="Serine/threonine-protein kinase VPS15"/>
    <property type="match status" value="1"/>
</dbReference>
<proteinExistence type="predicted"/>
<evidence type="ECO:0000259" key="3">
    <source>
        <dbReference type="Pfam" id="PF22956"/>
    </source>
</evidence>
<dbReference type="InterPro" id="IPR055231">
    <property type="entry name" value="2AA_helical"/>
</dbReference>
<keyword evidence="1" id="KW-0723">Serine/threonine-protein kinase</keyword>
<dbReference type="GO" id="GO:0006623">
    <property type="term" value="P:protein targeting to vacuole"/>
    <property type="evidence" value="ECO:0007669"/>
    <property type="project" value="TreeGrafter"/>
</dbReference>
<dbReference type="EMBL" id="OU893336">
    <property type="protein sequence ID" value="CAG9792986.1"/>
    <property type="molecule type" value="Genomic_DNA"/>
</dbReference>
<dbReference type="GO" id="GO:0034271">
    <property type="term" value="C:phosphatidylinositol 3-kinase complex, class III, type I"/>
    <property type="evidence" value="ECO:0007669"/>
    <property type="project" value="TreeGrafter"/>
</dbReference>
<dbReference type="GO" id="GO:0005770">
    <property type="term" value="C:late endosome"/>
    <property type="evidence" value="ECO:0007669"/>
    <property type="project" value="TreeGrafter"/>
</dbReference>
<protein>
    <recommendedName>
        <fullName evidence="3">Phosphatase 2A Regulatory Subunit A helical domain-containing protein</fullName>
    </recommendedName>
</protein>
<evidence type="ECO:0000313" key="4">
    <source>
        <dbReference type="EMBL" id="CAG9792986.1"/>
    </source>
</evidence>
<dbReference type="AlphaFoldDB" id="A0A9N9RB31"/>
<dbReference type="GO" id="GO:0071561">
    <property type="term" value="C:nucleus-vacuole junction"/>
    <property type="evidence" value="ECO:0007669"/>
    <property type="project" value="TreeGrafter"/>
</dbReference>
<keyword evidence="5" id="KW-1185">Reference proteome</keyword>
<gene>
    <name evidence="4" type="ORF">DIATSA_LOCUS10467</name>
</gene>
<dbReference type="InterPro" id="IPR011989">
    <property type="entry name" value="ARM-like"/>
</dbReference>
<dbReference type="GO" id="GO:0004674">
    <property type="term" value="F:protein serine/threonine kinase activity"/>
    <property type="evidence" value="ECO:0007669"/>
    <property type="project" value="UniProtKB-KW"/>
</dbReference>
<dbReference type="Gene3D" id="1.25.10.10">
    <property type="entry name" value="Leucine-rich Repeat Variant"/>
    <property type="match status" value="2"/>
</dbReference>
<dbReference type="PANTHER" id="PTHR17583:SF0">
    <property type="entry name" value="PHOSPHOINOSITIDE 3-KINASE REGULATORY SUBUNIT 4"/>
    <property type="match status" value="1"/>
</dbReference>
<accession>A0A9N9RB31</accession>
<dbReference type="PANTHER" id="PTHR17583">
    <property type="entry name" value="PHOSPHOINOSITIDE 3-KINASE REGULATORY SUBUNIT 4"/>
    <property type="match status" value="1"/>
</dbReference>
<sequence length="526" mass="59255">MSPPDGEPQLRALLHSMTERNPKDRRSAEIYLDEARGKLFPEYFYSFLQSYMLIFSAQPILPPDEKILRIYQDIRNIIKIFTQPSDAKNYQDLVDETTDNQPTETIDNFKDGFKVLKVNVTDFEEDDVKAPESKEEGPDSEGLILITSLVTSCIRGLHHCTSKLYSLEILQLLCENSSSETILDRILPYIIHLSHDSVSRVRAAAVCTAARCVSLVRNLPQSDCNVFPEYILPELAPRATDPAVPVRIAYANSIAKLAETAVRFLDQTQNMVDKESANINYETELSALHEMVRSTVSYLLTDSQAIVKRALVDNGITKLCIFFGKQKANDVILSHMVTFLNDKEEAGLRGCFFERVVGVAAYVGHHAAPILQPLLQQGLTDQSEWIIAKALRATSSLAELGLLPKQVLCDLVAESTVYLAHPNLWIRHEVCGLVSCVASLLNPIDVNCKILPLVWPHLKHKLIQVERAELLLESLSDPIPRKVLDAVLRHGDVDRLVQTLRERRNTRLKVRIHFTLLLLFLICVCE</sequence>
<dbReference type="Pfam" id="PF22956">
    <property type="entry name" value="VPS15-like_hel"/>
    <property type="match status" value="1"/>
</dbReference>